<keyword evidence="2" id="KW-1185">Reference proteome</keyword>
<dbReference type="Pfam" id="PF09720">
    <property type="entry name" value="Unstab_antitox"/>
    <property type="match status" value="1"/>
</dbReference>
<evidence type="ECO:0000313" key="1">
    <source>
        <dbReference type="EMBL" id="MDC7695338.1"/>
    </source>
</evidence>
<accession>A0ABT5IHG6</accession>
<sequence>MNALSKIAISDLTVEERLELIEALWDSLEEKDVPVPAWHMAELERRMQTFEQDKARSVSWDVIRAELERDL</sequence>
<gene>
    <name evidence="1" type="ORF">PQU94_13715</name>
</gene>
<reference evidence="1 2" key="1">
    <citation type="submission" date="2023-01" db="EMBL/GenBank/DDBJ databases">
        <title>Novel species of the genus Asticcacaulis isolated from rivers.</title>
        <authorList>
            <person name="Lu H."/>
        </authorList>
    </citation>
    <scope>NUCLEOTIDE SEQUENCE [LARGE SCALE GENOMIC DNA]</scope>
    <source>
        <strain evidence="1 2">DXS10W</strain>
    </source>
</reference>
<organism evidence="1 2">
    <name type="scientific">Asticcacaulis currens</name>
    <dbReference type="NCBI Taxonomy" id="2984210"/>
    <lineage>
        <taxon>Bacteria</taxon>
        <taxon>Pseudomonadati</taxon>
        <taxon>Pseudomonadota</taxon>
        <taxon>Alphaproteobacteria</taxon>
        <taxon>Caulobacterales</taxon>
        <taxon>Caulobacteraceae</taxon>
        <taxon>Asticcacaulis</taxon>
    </lineage>
</organism>
<dbReference type="Proteomes" id="UP001216595">
    <property type="component" value="Unassembled WGS sequence"/>
</dbReference>
<name>A0ABT5IHG6_9CAUL</name>
<protein>
    <submittedName>
        <fullName evidence="1">Addiction module protein</fullName>
    </submittedName>
</protein>
<evidence type="ECO:0000313" key="2">
    <source>
        <dbReference type="Proteomes" id="UP001216595"/>
    </source>
</evidence>
<proteinExistence type="predicted"/>
<comment type="caution">
    <text evidence="1">The sequence shown here is derived from an EMBL/GenBank/DDBJ whole genome shotgun (WGS) entry which is preliminary data.</text>
</comment>
<dbReference type="InterPro" id="IPR013406">
    <property type="entry name" value="CHP02574_addiction_mod"/>
</dbReference>
<dbReference type="EMBL" id="JAQQKW010000008">
    <property type="protein sequence ID" value="MDC7695338.1"/>
    <property type="molecule type" value="Genomic_DNA"/>
</dbReference>
<dbReference type="NCBIfam" id="TIGR02574">
    <property type="entry name" value="stabl_TIGR02574"/>
    <property type="match status" value="1"/>
</dbReference>
<dbReference type="RefSeq" id="WP_013480407.1">
    <property type="nucleotide sequence ID" value="NZ_JAQQKW010000008.1"/>
</dbReference>